<feature type="domain" description="Response regulatory" evidence="15">
    <location>
        <begin position="677"/>
        <end position="793"/>
    </location>
</feature>
<dbReference type="InterPro" id="IPR011006">
    <property type="entry name" value="CheY-like_superfamily"/>
</dbReference>
<dbReference type="Pfam" id="PF00072">
    <property type="entry name" value="Response_reg"/>
    <property type="match status" value="1"/>
</dbReference>
<dbReference type="InterPro" id="IPR001789">
    <property type="entry name" value="Sig_transdc_resp-reg_receiver"/>
</dbReference>
<dbReference type="CDD" id="cd17546">
    <property type="entry name" value="REC_hyHK_CKI1_RcsC-like"/>
    <property type="match status" value="1"/>
</dbReference>
<evidence type="ECO:0000256" key="9">
    <source>
        <dbReference type="ARBA" id="ARBA00023012"/>
    </source>
</evidence>
<keyword evidence="6" id="KW-0547">Nucleotide-binding</keyword>
<name>A0AA37RYX9_9GAMM</name>
<accession>A0AA37RYX9</accession>
<keyword evidence="8" id="KW-0067">ATP-binding</keyword>
<dbReference type="FunFam" id="3.30.565.10:FF:000010">
    <property type="entry name" value="Sensor histidine kinase RcsC"/>
    <property type="match status" value="1"/>
</dbReference>
<dbReference type="PROSITE" id="PS50110">
    <property type="entry name" value="RESPONSE_REGULATORY"/>
    <property type="match status" value="1"/>
</dbReference>
<dbReference type="SMART" id="SM00388">
    <property type="entry name" value="HisKA"/>
    <property type="match status" value="1"/>
</dbReference>
<dbReference type="InterPro" id="IPR036890">
    <property type="entry name" value="HATPase_C_sf"/>
</dbReference>
<dbReference type="PROSITE" id="PS50885">
    <property type="entry name" value="HAMP"/>
    <property type="match status" value="1"/>
</dbReference>
<comment type="subunit">
    <text evidence="10">At low DSF concentrations, interacts with RpfF.</text>
</comment>
<dbReference type="EC" id="2.7.13.3" evidence="3"/>
<keyword evidence="9" id="KW-0902">Two-component regulatory system</keyword>
<evidence type="ECO:0000256" key="13">
    <source>
        <dbReference type="SAM" id="Coils"/>
    </source>
</evidence>
<dbReference type="Gene3D" id="6.10.340.10">
    <property type="match status" value="1"/>
</dbReference>
<keyword evidence="18" id="KW-1185">Reference proteome</keyword>
<dbReference type="CDD" id="cd16922">
    <property type="entry name" value="HATPase_EvgS-ArcB-TorS-like"/>
    <property type="match status" value="1"/>
</dbReference>
<dbReference type="InterPro" id="IPR005467">
    <property type="entry name" value="His_kinase_dom"/>
</dbReference>
<dbReference type="InterPro" id="IPR036097">
    <property type="entry name" value="HisK_dim/P_sf"/>
</dbReference>
<feature type="coiled-coil region" evidence="13">
    <location>
        <begin position="372"/>
        <end position="406"/>
    </location>
</feature>
<dbReference type="AlphaFoldDB" id="A0AA37RYX9"/>
<dbReference type="PANTHER" id="PTHR45339:SF3">
    <property type="entry name" value="HISTIDINE KINASE"/>
    <property type="match status" value="1"/>
</dbReference>
<dbReference type="CDD" id="cd06225">
    <property type="entry name" value="HAMP"/>
    <property type="match status" value="1"/>
</dbReference>
<evidence type="ECO:0000256" key="5">
    <source>
        <dbReference type="ARBA" id="ARBA00022679"/>
    </source>
</evidence>
<dbReference type="InterPro" id="IPR003661">
    <property type="entry name" value="HisK_dim/P_dom"/>
</dbReference>
<organism evidence="17 18">
    <name type="scientific">Paraferrimonas sedimenticola</name>
    <dbReference type="NCBI Taxonomy" id="375674"/>
    <lineage>
        <taxon>Bacteria</taxon>
        <taxon>Pseudomonadati</taxon>
        <taxon>Pseudomonadota</taxon>
        <taxon>Gammaproteobacteria</taxon>
        <taxon>Alteromonadales</taxon>
        <taxon>Ferrimonadaceae</taxon>
        <taxon>Paraferrimonas</taxon>
    </lineage>
</organism>
<evidence type="ECO:0000256" key="8">
    <source>
        <dbReference type="ARBA" id="ARBA00022840"/>
    </source>
</evidence>
<dbReference type="InterPro" id="IPR003660">
    <property type="entry name" value="HAMP_dom"/>
</dbReference>
<evidence type="ECO:0000256" key="12">
    <source>
        <dbReference type="PROSITE-ProRule" id="PRU00169"/>
    </source>
</evidence>
<dbReference type="SUPFAM" id="SSF47384">
    <property type="entry name" value="Homodimeric domain of signal transducing histidine kinase"/>
    <property type="match status" value="1"/>
</dbReference>
<evidence type="ECO:0000256" key="10">
    <source>
        <dbReference type="ARBA" id="ARBA00064003"/>
    </source>
</evidence>
<evidence type="ECO:0000256" key="2">
    <source>
        <dbReference type="ARBA" id="ARBA00004370"/>
    </source>
</evidence>
<keyword evidence="4 12" id="KW-0597">Phosphoprotein</keyword>
<dbReference type="SUPFAM" id="SSF158472">
    <property type="entry name" value="HAMP domain-like"/>
    <property type="match status" value="1"/>
</dbReference>
<dbReference type="GO" id="GO:0000155">
    <property type="term" value="F:phosphorelay sensor kinase activity"/>
    <property type="evidence" value="ECO:0007669"/>
    <property type="project" value="InterPro"/>
</dbReference>
<evidence type="ECO:0000256" key="7">
    <source>
        <dbReference type="ARBA" id="ARBA00022777"/>
    </source>
</evidence>
<dbReference type="InterPro" id="IPR004358">
    <property type="entry name" value="Sig_transdc_His_kin-like_C"/>
</dbReference>
<dbReference type="Pfam" id="PF00512">
    <property type="entry name" value="HisKA"/>
    <property type="match status" value="1"/>
</dbReference>
<evidence type="ECO:0000259" key="15">
    <source>
        <dbReference type="PROSITE" id="PS50110"/>
    </source>
</evidence>
<evidence type="ECO:0000256" key="6">
    <source>
        <dbReference type="ARBA" id="ARBA00022741"/>
    </source>
</evidence>
<evidence type="ECO:0000256" key="11">
    <source>
        <dbReference type="ARBA" id="ARBA00068150"/>
    </source>
</evidence>
<reference evidence="17" key="1">
    <citation type="journal article" date="2014" name="Int. J. Syst. Evol. Microbiol.">
        <title>Complete genome sequence of Corynebacterium casei LMG S-19264T (=DSM 44701T), isolated from a smear-ripened cheese.</title>
        <authorList>
            <consortium name="US DOE Joint Genome Institute (JGI-PGF)"/>
            <person name="Walter F."/>
            <person name="Albersmeier A."/>
            <person name="Kalinowski J."/>
            <person name="Ruckert C."/>
        </authorList>
    </citation>
    <scope>NUCLEOTIDE SEQUENCE</scope>
    <source>
        <strain evidence="17">NBRC 101628</strain>
    </source>
</reference>
<dbReference type="EMBL" id="BSNC01000006">
    <property type="protein sequence ID" value="GLP97262.1"/>
    <property type="molecule type" value="Genomic_DNA"/>
</dbReference>
<evidence type="ECO:0000256" key="3">
    <source>
        <dbReference type="ARBA" id="ARBA00012438"/>
    </source>
</evidence>
<comment type="subcellular location">
    <subcellularLocation>
        <location evidence="2">Membrane</location>
    </subcellularLocation>
</comment>
<feature type="domain" description="Histidine kinase" evidence="14">
    <location>
        <begin position="434"/>
        <end position="655"/>
    </location>
</feature>
<dbReference type="SMART" id="SM00448">
    <property type="entry name" value="REC"/>
    <property type="match status" value="1"/>
</dbReference>
<feature type="domain" description="HAMP" evidence="16">
    <location>
        <begin position="335"/>
        <end position="387"/>
    </location>
</feature>
<comment type="caution">
    <text evidence="17">The sequence shown here is derived from an EMBL/GenBank/DDBJ whole genome shotgun (WGS) entry which is preliminary data.</text>
</comment>
<dbReference type="GO" id="GO:0005524">
    <property type="term" value="F:ATP binding"/>
    <property type="evidence" value="ECO:0007669"/>
    <property type="project" value="UniProtKB-KW"/>
</dbReference>
<evidence type="ECO:0000313" key="18">
    <source>
        <dbReference type="Proteomes" id="UP001161422"/>
    </source>
</evidence>
<protein>
    <recommendedName>
        <fullName evidence="11">Sensory/regulatory protein RpfC</fullName>
        <ecNumber evidence="3">2.7.13.3</ecNumber>
    </recommendedName>
</protein>
<dbReference type="GO" id="GO:0016020">
    <property type="term" value="C:membrane"/>
    <property type="evidence" value="ECO:0007669"/>
    <property type="project" value="UniProtKB-SubCell"/>
</dbReference>
<dbReference type="SMART" id="SM00304">
    <property type="entry name" value="HAMP"/>
    <property type="match status" value="1"/>
</dbReference>
<dbReference type="PRINTS" id="PR00344">
    <property type="entry name" value="BCTRLSENSOR"/>
</dbReference>
<comment type="catalytic activity">
    <reaction evidence="1">
        <text>ATP + protein L-histidine = ADP + protein N-phospho-L-histidine.</text>
        <dbReference type="EC" id="2.7.13.3"/>
    </reaction>
</comment>
<reference evidence="17" key="2">
    <citation type="submission" date="2023-01" db="EMBL/GenBank/DDBJ databases">
        <title>Draft genome sequence of Paraferrimonas sedimenticola strain NBRC 101628.</title>
        <authorList>
            <person name="Sun Q."/>
            <person name="Mori K."/>
        </authorList>
    </citation>
    <scope>NUCLEOTIDE SEQUENCE</scope>
    <source>
        <strain evidence="17">NBRC 101628</strain>
    </source>
</reference>
<dbReference type="PANTHER" id="PTHR45339">
    <property type="entry name" value="HYBRID SIGNAL TRANSDUCTION HISTIDINE KINASE J"/>
    <property type="match status" value="1"/>
</dbReference>
<dbReference type="Gene3D" id="3.40.50.2300">
    <property type="match status" value="1"/>
</dbReference>
<evidence type="ECO:0000313" key="17">
    <source>
        <dbReference type="EMBL" id="GLP97262.1"/>
    </source>
</evidence>
<dbReference type="PROSITE" id="PS50109">
    <property type="entry name" value="HIS_KIN"/>
    <property type="match status" value="1"/>
</dbReference>
<dbReference type="SUPFAM" id="SSF55874">
    <property type="entry name" value="ATPase domain of HSP90 chaperone/DNA topoisomerase II/histidine kinase"/>
    <property type="match status" value="1"/>
</dbReference>
<dbReference type="Pfam" id="PF02518">
    <property type="entry name" value="HATPase_c"/>
    <property type="match status" value="1"/>
</dbReference>
<evidence type="ECO:0000259" key="16">
    <source>
        <dbReference type="PROSITE" id="PS50885"/>
    </source>
</evidence>
<dbReference type="CDD" id="cd00082">
    <property type="entry name" value="HisKA"/>
    <property type="match status" value="1"/>
</dbReference>
<sequence length="903" mass="99704">MQIRTKLIGLLLCLSLLPLVIVGATLVHRAQEALARTAFTHLEYVRDSKKKRVLRYFNRLESEARVIANSQAVAIRLQAFDQIMQKGGTQTQEYQELDAQIRFVYEQFLTEFGYHDLMLINPAGTIIYSTRADENLGANLLSSPHPDNILGQSLPQALNSIVITDFGFYPVGSNQLLGFVIAPIKRQQGYLGSLVLKFTPDDLNEIMQERTSAMASQEVYLVGPDKRMRSDSYLDPYNRSVRASFSEPQAGIVDTLASQKALAGETGESTILDYRNIPVLSAYTPVPVEQQTWALIAEVDEDEAYAGITRLVNLMLMIGGSVLVVVVLISPFIATVITRPVTSLTQSSIDIAKGNLDAEVEQHWRDEFGILAKNFNEMRESIKEQIQTIRSQKAELDKVNEGLESQVLLRTAELEKSIEEVQAATQAKSEFLANMSHEIRTPMNAILGMAHLALQTKLDDRQYNYITKIHHSAKLLLGIINDVLDFSKIEAGKLTLEAVPFRLADVMDNLANLLEANLAGRPIQLEFDVANNLPPVLIGDELRLTQVLTNIGGNAVKFTQQGKIQIHAQMYQDDGDTALLHFSVKDSGVGMTDAQMGKLFRSFSQADASTTRKYGGTGLGLAICQHLTGLMGGEIWVRSRPNKGSTFHFTARFGVANQTQAPVVEASEPSVDLTGARVLLVEDNAINQELARELLEQKGVQVVGAEHGGRALEAVRNQEYDLILMDCQMPQMDGYQATRAIREMPGMADIPIIAMTANAMVADRDKAFSAGMNDYITKPLDVNQLFSCLGKWFSRYRPSGVPQPQAPSLDVAQGLSLFGGNQSLYQDSCQRFTAEFAPLIQGDVQRNSEQLLSAEERNRMQAMASAIGAKHLVKELQQGEQSRIVEALSLTLKAIESQISQPE</sequence>
<dbReference type="SMART" id="SM00387">
    <property type="entry name" value="HATPase_c"/>
    <property type="match status" value="1"/>
</dbReference>
<keyword evidence="13" id="KW-0175">Coiled coil</keyword>
<evidence type="ECO:0000259" key="14">
    <source>
        <dbReference type="PROSITE" id="PS50109"/>
    </source>
</evidence>
<gene>
    <name evidence="17" type="ORF">GCM10007895_25690</name>
</gene>
<dbReference type="InterPro" id="IPR003594">
    <property type="entry name" value="HATPase_dom"/>
</dbReference>
<dbReference type="Gene3D" id="3.30.565.10">
    <property type="entry name" value="Histidine kinase-like ATPase, C-terminal domain"/>
    <property type="match status" value="1"/>
</dbReference>
<dbReference type="Pfam" id="PF00672">
    <property type="entry name" value="HAMP"/>
    <property type="match status" value="1"/>
</dbReference>
<proteinExistence type="predicted"/>
<dbReference type="Proteomes" id="UP001161422">
    <property type="component" value="Unassembled WGS sequence"/>
</dbReference>
<keyword evidence="7" id="KW-0418">Kinase</keyword>
<dbReference type="SUPFAM" id="SSF52172">
    <property type="entry name" value="CheY-like"/>
    <property type="match status" value="1"/>
</dbReference>
<dbReference type="RefSeq" id="WP_095504881.1">
    <property type="nucleotide sequence ID" value="NZ_BSNC01000006.1"/>
</dbReference>
<evidence type="ECO:0000256" key="1">
    <source>
        <dbReference type="ARBA" id="ARBA00000085"/>
    </source>
</evidence>
<evidence type="ECO:0000256" key="4">
    <source>
        <dbReference type="ARBA" id="ARBA00022553"/>
    </source>
</evidence>
<dbReference type="FunFam" id="1.10.287.130:FF:000002">
    <property type="entry name" value="Two-component osmosensing histidine kinase"/>
    <property type="match status" value="1"/>
</dbReference>
<dbReference type="Gene3D" id="1.10.287.130">
    <property type="match status" value="1"/>
</dbReference>
<feature type="modified residue" description="4-aspartylphosphate" evidence="12">
    <location>
        <position position="726"/>
    </location>
</feature>
<keyword evidence="5" id="KW-0808">Transferase</keyword>